<feature type="compositionally biased region" description="Basic and acidic residues" evidence="2">
    <location>
        <begin position="1"/>
        <end position="21"/>
    </location>
</feature>
<evidence type="ECO:0000313" key="4">
    <source>
        <dbReference type="EMBL" id="MUG21787.1"/>
    </source>
</evidence>
<evidence type="ECO:0000313" key="6">
    <source>
        <dbReference type="Proteomes" id="UP000442469"/>
    </source>
</evidence>
<dbReference type="OrthoDB" id="9761985at2"/>
<dbReference type="PANTHER" id="PTHR43317">
    <property type="entry name" value="THERMOSPERMINE SYNTHASE ACAULIS5"/>
    <property type="match status" value="1"/>
</dbReference>
<dbReference type="Proteomes" id="UP000442469">
    <property type="component" value="Unassembled WGS sequence"/>
</dbReference>
<dbReference type="NCBIfam" id="NF037959">
    <property type="entry name" value="MFS_SpdSyn"/>
    <property type="match status" value="1"/>
</dbReference>
<dbReference type="Pfam" id="PF01564">
    <property type="entry name" value="Spermine_synth"/>
    <property type="match status" value="1"/>
</dbReference>
<dbReference type="PANTHER" id="PTHR43317:SF1">
    <property type="entry name" value="THERMOSPERMINE SYNTHASE ACAULIS5"/>
    <property type="match status" value="1"/>
</dbReference>
<gene>
    <name evidence="3" type="ORF">DJ90_779</name>
    <name evidence="4" type="ORF">GNQ08_05000</name>
</gene>
<dbReference type="AlphaFoldDB" id="A0A090ZIJ3"/>
<evidence type="ECO:0000313" key="3">
    <source>
        <dbReference type="EMBL" id="KFN10457.1"/>
    </source>
</evidence>
<dbReference type="Proteomes" id="UP000029278">
    <property type="component" value="Unassembled WGS sequence"/>
</dbReference>
<dbReference type="GO" id="GO:0006596">
    <property type="term" value="P:polyamine biosynthetic process"/>
    <property type="evidence" value="ECO:0007669"/>
    <property type="project" value="UniProtKB-KW"/>
</dbReference>
<name>A0A090ZIJ3_PAEMA</name>
<evidence type="ECO:0000313" key="5">
    <source>
        <dbReference type="Proteomes" id="UP000029278"/>
    </source>
</evidence>
<accession>A0A090ZIJ3</accession>
<proteinExistence type="predicted"/>
<organism evidence="3 5">
    <name type="scientific">Paenibacillus macerans</name>
    <name type="common">Bacillus macerans</name>
    <dbReference type="NCBI Taxonomy" id="44252"/>
    <lineage>
        <taxon>Bacteria</taxon>
        <taxon>Bacillati</taxon>
        <taxon>Bacillota</taxon>
        <taxon>Bacilli</taxon>
        <taxon>Bacillales</taxon>
        <taxon>Paenibacillaceae</taxon>
        <taxon>Paenibacillus</taxon>
    </lineage>
</organism>
<dbReference type="RefSeq" id="WP_082207677.1">
    <property type="nucleotide sequence ID" value="NZ_BGML01000011.1"/>
</dbReference>
<evidence type="ECO:0000256" key="2">
    <source>
        <dbReference type="SAM" id="MobiDB-lite"/>
    </source>
</evidence>
<feature type="region of interest" description="Disordered" evidence="2">
    <location>
        <begin position="1"/>
        <end position="26"/>
    </location>
</feature>
<dbReference type="PATRIC" id="fig|44252.3.peg.1240"/>
<dbReference type="Gene3D" id="3.40.50.150">
    <property type="entry name" value="Vaccinia Virus protein VP39"/>
    <property type="match status" value="1"/>
</dbReference>
<dbReference type="STRING" id="44252.DJ90_779"/>
<dbReference type="EMBL" id="JMQA01000018">
    <property type="protein sequence ID" value="KFN10457.1"/>
    <property type="molecule type" value="Genomic_DNA"/>
</dbReference>
<dbReference type="HOGENOM" id="CLU_1128204_0_0_9"/>
<reference evidence="3 5" key="1">
    <citation type="submission" date="2014-04" db="EMBL/GenBank/DDBJ databases">
        <authorList>
            <person name="Bishop-Lilly K.A."/>
            <person name="Broomall S.M."/>
            <person name="Chain P.S."/>
            <person name="Chertkov O."/>
            <person name="Coyne S.R."/>
            <person name="Daligault H.E."/>
            <person name="Davenport K.W."/>
            <person name="Erkkila T."/>
            <person name="Frey K.G."/>
            <person name="Gibbons H.S."/>
            <person name="Gu W."/>
            <person name="Jaissle J."/>
            <person name="Johnson S.L."/>
            <person name="Koroleva G.I."/>
            <person name="Ladner J.T."/>
            <person name="Lo C.-C."/>
            <person name="Minogue T.D."/>
            <person name="Munk C."/>
            <person name="Palacios G.F."/>
            <person name="Redden C.L."/>
            <person name="Rosenzweig C.N."/>
            <person name="Scholz M.B."/>
            <person name="Teshima H."/>
            <person name="Xu Y."/>
        </authorList>
    </citation>
    <scope>NUCLEOTIDE SEQUENCE [LARGE SCALE GENOMIC DNA]</scope>
    <source>
        <strain evidence="3 5">8244</strain>
    </source>
</reference>
<dbReference type="GeneID" id="77011537"/>
<keyword evidence="1" id="KW-0620">Polyamine biosynthesis</keyword>
<protein>
    <submittedName>
        <fullName evidence="3 4">Spermidine synthase</fullName>
    </submittedName>
</protein>
<keyword evidence="5" id="KW-1185">Reference proteome</keyword>
<comment type="caution">
    <text evidence="3">The sequence shown here is derived from an EMBL/GenBank/DDBJ whole genome shotgun (WGS) entry which is preliminary data.</text>
</comment>
<dbReference type="InterPro" id="IPR029063">
    <property type="entry name" value="SAM-dependent_MTases_sf"/>
</dbReference>
<dbReference type="EMBL" id="WNZZ01000003">
    <property type="protein sequence ID" value="MUG21787.1"/>
    <property type="molecule type" value="Genomic_DNA"/>
</dbReference>
<evidence type="ECO:0000256" key="1">
    <source>
        <dbReference type="ARBA" id="ARBA00023115"/>
    </source>
</evidence>
<reference evidence="4 6" key="2">
    <citation type="submission" date="2019-11" db="EMBL/GenBank/DDBJ databases">
        <title>Draft genome sequences of five Paenibacillus species of dairy origin.</title>
        <authorList>
            <person name="Olajide A.M."/>
            <person name="Chen S."/>
            <person name="Lapointe G."/>
        </authorList>
    </citation>
    <scope>NUCLEOTIDE SEQUENCE [LARGE SCALE GENOMIC DNA]</scope>
    <source>
        <strain evidence="4 6">3CT49</strain>
    </source>
</reference>
<dbReference type="SUPFAM" id="SSF53335">
    <property type="entry name" value="S-adenosyl-L-methionine-dependent methyltransferases"/>
    <property type="match status" value="1"/>
</dbReference>
<sequence length="268" mass="29934">MKELSGKHTDNSKLVQRESESSHFPADIPGDISVYETAELYGERGRFRVLQFGDGAVQGAMDINRPERIILEYPRAMLHLLEHNVPDCDKVFMIGLGAGTLAAHLEAAGKQLLVAEIDERVVAISRSHFGYAGSSVRIGDGRRILEEQQAAGFDGMIIDAFTEKGTPRHLISSPFFRLLAEKLRPEGIVLLNVFGRGKRDELTAAIAATLREYFAYVRVFSLPAEHTHAKRNMVIAASCQPIGYDRRYLAGFDEIELQEGYIIEDRSW</sequence>